<evidence type="ECO:0000313" key="1">
    <source>
        <dbReference type="EMBL" id="GAA5045503.1"/>
    </source>
</evidence>
<accession>A0AAV3UE26</accession>
<proteinExistence type="predicted"/>
<keyword evidence="2" id="KW-1185">Reference proteome</keyword>
<organism evidence="1 2">
    <name type="scientific">Haladaptatus pallidirubidus</name>
    <dbReference type="NCBI Taxonomy" id="1008152"/>
    <lineage>
        <taxon>Archaea</taxon>
        <taxon>Methanobacteriati</taxon>
        <taxon>Methanobacteriota</taxon>
        <taxon>Stenosarchaea group</taxon>
        <taxon>Halobacteria</taxon>
        <taxon>Halobacteriales</taxon>
        <taxon>Haladaptataceae</taxon>
        <taxon>Haladaptatus</taxon>
    </lineage>
</organism>
<evidence type="ECO:0000313" key="2">
    <source>
        <dbReference type="Proteomes" id="UP001501729"/>
    </source>
</evidence>
<sequence>MRWKRDLGGRVRQGLAVADGMLFATTEPAEGSDMLYALEA</sequence>
<name>A0AAV3UE26_9EURY</name>
<dbReference type="RefSeq" id="WP_227776141.1">
    <property type="nucleotide sequence ID" value="NZ_BAABKX010000001.1"/>
</dbReference>
<dbReference type="Proteomes" id="UP001501729">
    <property type="component" value="Unassembled WGS sequence"/>
</dbReference>
<dbReference type="EMBL" id="BAABKX010000001">
    <property type="protein sequence ID" value="GAA5045503.1"/>
    <property type="molecule type" value="Genomic_DNA"/>
</dbReference>
<gene>
    <name evidence="1" type="ORF">GCM10025751_13570</name>
</gene>
<comment type="caution">
    <text evidence="1">The sequence shown here is derived from an EMBL/GenBank/DDBJ whole genome shotgun (WGS) entry which is preliminary data.</text>
</comment>
<protein>
    <submittedName>
        <fullName evidence="1">Uncharacterized protein</fullName>
    </submittedName>
</protein>
<dbReference type="AlphaFoldDB" id="A0AAV3UE26"/>
<reference evidence="1 2" key="1">
    <citation type="journal article" date="2019" name="Int. J. Syst. Evol. Microbiol.">
        <title>The Global Catalogue of Microorganisms (GCM) 10K type strain sequencing project: providing services to taxonomists for standard genome sequencing and annotation.</title>
        <authorList>
            <consortium name="The Broad Institute Genomics Platform"/>
            <consortium name="The Broad Institute Genome Sequencing Center for Infectious Disease"/>
            <person name="Wu L."/>
            <person name="Ma J."/>
        </authorList>
    </citation>
    <scope>NUCLEOTIDE SEQUENCE [LARGE SCALE GENOMIC DNA]</scope>
    <source>
        <strain evidence="1 2">JCM 17504</strain>
    </source>
</reference>